<evidence type="ECO:0000313" key="5">
    <source>
        <dbReference type="EMBL" id="KAJ3684215.1"/>
    </source>
</evidence>
<dbReference type="PANTHER" id="PTHR31234">
    <property type="entry name" value="LATE EMBRYOGENESIS ABUNDANT (LEA) HYDROXYPROLINE-RICH GLYCOPROTEIN FAMILY"/>
    <property type="match status" value="1"/>
</dbReference>
<accession>A0AAD5YZY4</accession>
<dbReference type="InterPro" id="IPR044839">
    <property type="entry name" value="NDR1-like"/>
</dbReference>
<feature type="transmembrane region" description="Helical" evidence="4">
    <location>
        <begin position="53"/>
        <end position="79"/>
    </location>
</feature>
<keyword evidence="4" id="KW-0812">Transmembrane</keyword>
<evidence type="ECO:0000256" key="2">
    <source>
        <dbReference type="ARBA" id="ARBA00023136"/>
    </source>
</evidence>
<dbReference type="AlphaFoldDB" id="A0AAD5YZY4"/>
<sequence length="249" mass="28173">MDNHHQSQRLADPPPGPTNPVNPVPTYISLATQNFHRHHDHEYSHEVDNCQRLVCFSCTFLFFSILLFLVTFVSVFTIINPKVPKYTMSSIIINSLHVNPENAIVSAEFTLFIKANNPNKRIGILYRDAGKVTALFRGNTLCRGEIPQFLQPGNNISLIKIGMKGETEMGPDDRALLLEGIAGPPSSEGLELDVLAQVPVAIQLDNEVTIWNFRVDTFYTFMVNIIAPRQPVKIVRSQQFFEVDFMDWM</sequence>
<evidence type="ECO:0000313" key="6">
    <source>
        <dbReference type="Proteomes" id="UP001210211"/>
    </source>
</evidence>
<name>A0AAD5YZY4_9POAL</name>
<evidence type="ECO:0000256" key="1">
    <source>
        <dbReference type="ARBA" id="ARBA00004370"/>
    </source>
</evidence>
<proteinExistence type="predicted"/>
<organism evidence="5 6">
    <name type="scientific">Rhynchospora tenuis</name>
    <dbReference type="NCBI Taxonomy" id="198213"/>
    <lineage>
        <taxon>Eukaryota</taxon>
        <taxon>Viridiplantae</taxon>
        <taxon>Streptophyta</taxon>
        <taxon>Embryophyta</taxon>
        <taxon>Tracheophyta</taxon>
        <taxon>Spermatophyta</taxon>
        <taxon>Magnoliopsida</taxon>
        <taxon>Liliopsida</taxon>
        <taxon>Poales</taxon>
        <taxon>Cyperaceae</taxon>
        <taxon>Cyperoideae</taxon>
        <taxon>Rhynchosporeae</taxon>
        <taxon>Rhynchospora</taxon>
    </lineage>
</organism>
<feature type="region of interest" description="Disordered" evidence="3">
    <location>
        <begin position="1"/>
        <end position="23"/>
    </location>
</feature>
<keyword evidence="2 4" id="KW-0472">Membrane</keyword>
<dbReference type="PANTHER" id="PTHR31234:SF72">
    <property type="entry name" value="NDR1_HIN1-LIKE PROTEIN 6"/>
    <property type="match status" value="1"/>
</dbReference>
<keyword evidence="6" id="KW-1185">Reference proteome</keyword>
<evidence type="ECO:0008006" key="7">
    <source>
        <dbReference type="Google" id="ProtNLM"/>
    </source>
</evidence>
<dbReference type="GO" id="GO:0098542">
    <property type="term" value="P:defense response to other organism"/>
    <property type="evidence" value="ECO:0007669"/>
    <property type="project" value="InterPro"/>
</dbReference>
<feature type="compositionally biased region" description="Pro residues" evidence="3">
    <location>
        <begin position="12"/>
        <end position="23"/>
    </location>
</feature>
<dbReference type="GO" id="GO:0005886">
    <property type="term" value="C:plasma membrane"/>
    <property type="evidence" value="ECO:0007669"/>
    <property type="project" value="TreeGrafter"/>
</dbReference>
<gene>
    <name evidence="5" type="ORF">LUZ61_013379</name>
</gene>
<comment type="caution">
    <text evidence="5">The sequence shown here is derived from an EMBL/GenBank/DDBJ whole genome shotgun (WGS) entry which is preliminary data.</text>
</comment>
<comment type="subcellular location">
    <subcellularLocation>
        <location evidence="1">Membrane</location>
    </subcellularLocation>
</comment>
<dbReference type="Proteomes" id="UP001210211">
    <property type="component" value="Unassembled WGS sequence"/>
</dbReference>
<protein>
    <recommendedName>
        <fullName evidence="7">Late embryogenesis abundant protein LEA-2 subgroup domain-containing protein</fullName>
    </recommendedName>
</protein>
<reference evidence="5 6" key="1">
    <citation type="journal article" date="2022" name="Cell">
        <title>Repeat-based holocentromeres influence genome architecture and karyotype evolution.</title>
        <authorList>
            <person name="Hofstatter P.G."/>
            <person name="Thangavel G."/>
            <person name="Lux T."/>
            <person name="Neumann P."/>
            <person name="Vondrak T."/>
            <person name="Novak P."/>
            <person name="Zhang M."/>
            <person name="Costa L."/>
            <person name="Castellani M."/>
            <person name="Scott A."/>
            <person name="Toegelov H."/>
            <person name="Fuchs J."/>
            <person name="Mata-Sucre Y."/>
            <person name="Dias Y."/>
            <person name="Vanzela A.L.L."/>
            <person name="Huettel B."/>
            <person name="Almeida C.C.S."/>
            <person name="Simkova H."/>
            <person name="Souza G."/>
            <person name="Pedrosa-Harand A."/>
            <person name="Macas J."/>
            <person name="Mayer K.F.X."/>
            <person name="Houben A."/>
            <person name="Marques A."/>
        </authorList>
    </citation>
    <scope>NUCLEOTIDE SEQUENCE [LARGE SCALE GENOMIC DNA]</scope>
    <source>
        <strain evidence="5">RhyTen1mFocal</strain>
    </source>
</reference>
<evidence type="ECO:0000256" key="3">
    <source>
        <dbReference type="SAM" id="MobiDB-lite"/>
    </source>
</evidence>
<keyword evidence="4" id="KW-1133">Transmembrane helix</keyword>
<evidence type="ECO:0000256" key="4">
    <source>
        <dbReference type="SAM" id="Phobius"/>
    </source>
</evidence>
<dbReference type="EMBL" id="JAMRDG010000002">
    <property type="protein sequence ID" value="KAJ3684215.1"/>
    <property type="molecule type" value="Genomic_DNA"/>
</dbReference>